<feature type="short sequence motif" description="LxCxE motif" evidence="5">
    <location>
        <begin position="219"/>
        <end position="223"/>
    </location>
</feature>
<organism evidence="6 7">
    <name type="scientific">Pisum sativum</name>
    <name type="common">Garden pea</name>
    <name type="synonym">Lathyrus oleraceus</name>
    <dbReference type="NCBI Taxonomy" id="3888"/>
    <lineage>
        <taxon>Eukaryota</taxon>
        <taxon>Viridiplantae</taxon>
        <taxon>Streptophyta</taxon>
        <taxon>Embryophyta</taxon>
        <taxon>Tracheophyta</taxon>
        <taxon>Spermatophyta</taxon>
        <taxon>Magnoliopsida</taxon>
        <taxon>eudicotyledons</taxon>
        <taxon>Gunneridae</taxon>
        <taxon>Pentapetalae</taxon>
        <taxon>rosids</taxon>
        <taxon>fabids</taxon>
        <taxon>Fabales</taxon>
        <taxon>Fabaceae</taxon>
        <taxon>Papilionoideae</taxon>
        <taxon>50 kb inversion clade</taxon>
        <taxon>NPAAA clade</taxon>
        <taxon>Hologalegina</taxon>
        <taxon>IRL clade</taxon>
        <taxon>Fabeae</taxon>
        <taxon>Lathyrus</taxon>
    </lineage>
</organism>
<comment type="subcellular location">
    <subcellularLocation>
        <location evidence="1">Nucleus</location>
    </subcellularLocation>
</comment>
<gene>
    <name evidence="6" type="ORF">KIW84_014424</name>
</gene>
<evidence type="ECO:0000256" key="1">
    <source>
        <dbReference type="ARBA" id="ARBA00004123"/>
    </source>
</evidence>
<proteinExistence type="inferred from homology"/>
<dbReference type="EMBL" id="JAMSHJ010000001">
    <property type="protein sequence ID" value="KAI5446579.1"/>
    <property type="molecule type" value="Genomic_DNA"/>
</dbReference>
<comment type="caution">
    <text evidence="6">The sequence shown here is derived from an EMBL/GenBank/DDBJ whole genome shotgun (WGS) entry which is preliminary data.</text>
</comment>
<evidence type="ECO:0000256" key="2">
    <source>
        <dbReference type="ARBA" id="ARBA00023015"/>
    </source>
</evidence>
<dbReference type="PANTHER" id="PTHR31636">
    <property type="entry name" value="OSJNBA0084A10.13 PROTEIN-RELATED"/>
    <property type="match status" value="1"/>
</dbReference>
<dbReference type="Gramene" id="Psat1g160440.1">
    <property type="protein sequence ID" value="Psat1g160440.1.cds1"/>
    <property type="gene ID" value="Psat1g160440"/>
</dbReference>
<evidence type="ECO:0000256" key="3">
    <source>
        <dbReference type="ARBA" id="ARBA00023163"/>
    </source>
</evidence>
<keyword evidence="3" id="KW-0804">Transcription</keyword>
<dbReference type="OrthoDB" id="770224at2759"/>
<evidence type="ECO:0000313" key="7">
    <source>
        <dbReference type="Proteomes" id="UP001058974"/>
    </source>
</evidence>
<accession>A0A9D5BMM0</accession>
<feature type="short sequence motif" description="VHIID" evidence="5">
    <location>
        <begin position="329"/>
        <end position="333"/>
    </location>
</feature>
<protein>
    <submittedName>
        <fullName evidence="6">Uncharacterized protein</fullName>
    </submittedName>
</protein>
<dbReference type="Proteomes" id="UP001058974">
    <property type="component" value="Chromosome 1"/>
</dbReference>
<dbReference type="InterPro" id="IPR005202">
    <property type="entry name" value="TF_GRAS"/>
</dbReference>
<dbReference type="PROSITE" id="PS50985">
    <property type="entry name" value="GRAS"/>
    <property type="match status" value="1"/>
</dbReference>
<dbReference type="Pfam" id="PF03514">
    <property type="entry name" value="GRAS"/>
    <property type="match status" value="1"/>
</dbReference>
<dbReference type="Gramene" id="Psat01G0442400-T1">
    <property type="protein sequence ID" value="KAI5446579.1"/>
    <property type="gene ID" value="KIW84_014424"/>
</dbReference>
<feature type="region of interest" description="VHIID" evidence="5">
    <location>
        <begin position="298"/>
        <end position="363"/>
    </location>
</feature>
<keyword evidence="4" id="KW-0539">Nucleus</keyword>
<dbReference type="AlphaFoldDB" id="A0A9D5BMM0"/>
<keyword evidence="7" id="KW-1185">Reference proteome</keyword>
<name>A0A9D5BMM0_PEA</name>
<sequence>MENLYKFGEFNFSAVEDKLSSSNDIFWETKKLTEIKSVQFSVAENLGDFNGNESLCSNFGFFQDYPSHEDEFLLSTDQQKYQDYETFDNLQFDMVNFDEQLCPTKVLPLCDIENDRQFYQTPLAPVEILKNYGKGFKKLLLPDEGKILHPVNDFGLVTNNQNERKLSTADIMKVAGTRFIQSSSESASSGLILNHPFGFSFSGLSDGEKEDVSLAESLLACAEKVGYQQFERARFFLPQIESLSSKTGNPVKRVVHYFAEALRQRIDRETGRVSVKNMQKAESLFNPEEDTKDLNPTLLAFIEDLPFCKISMFTCVQALIENVKDAKKIHVIDLEIRKGLQWTILMQALQSRSECPLELLKITGIASGNIDTSKQIVEETGKRLKDFAKSLNVPFSFEIVVVSDLLHLREDHFKIDSEETIAVYSQYALRNKIQQSDQLETIMRVIRTINPIVMVVIEIEANHNSKSFVTRFIEALFYFSAFFDCIEDCMKGDEENRMILESKYFGHGIRNTVAEEGVERKSRNVKIDVWRAFFSRFGMVETKLSMMCLYQAELVAKRFACGNSCTFDINGECLVIGWKGTPINSVSVWKFI</sequence>
<reference evidence="6 7" key="1">
    <citation type="journal article" date="2022" name="Nat. Genet.">
        <title>Improved pea reference genome and pan-genome highlight genomic features and evolutionary characteristics.</title>
        <authorList>
            <person name="Yang T."/>
            <person name="Liu R."/>
            <person name="Luo Y."/>
            <person name="Hu S."/>
            <person name="Wang D."/>
            <person name="Wang C."/>
            <person name="Pandey M.K."/>
            <person name="Ge S."/>
            <person name="Xu Q."/>
            <person name="Li N."/>
            <person name="Li G."/>
            <person name="Huang Y."/>
            <person name="Saxena R.K."/>
            <person name="Ji Y."/>
            <person name="Li M."/>
            <person name="Yan X."/>
            <person name="He Y."/>
            <person name="Liu Y."/>
            <person name="Wang X."/>
            <person name="Xiang C."/>
            <person name="Varshney R.K."/>
            <person name="Ding H."/>
            <person name="Gao S."/>
            <person name="Zong X."/>
        </authorList>
    </citation>
    <scope>NUCLEOTIDE SEQUENCE [LARGE SCALE GENOMIC DNA]</scope>
    <source>
        <strain evidence="6 7">cv. Zhongwan 6</strain>
    </source>
</reference>
<dbReference type="GO" id="GO:0009610">
    <property type="term" value="P:response to symbiotic fungus"/>
    <property type="evidence" value="ECO:0007669"/>
    <property type="project" value="UniProtKB-ARBA"/>
</dbReference>
<comment type="caution">
    <text evidence="5">Lacks conserved residue(s) required for the propagation of feature annotation.</text>
</comment>
<evidence type="ECO:0000256" key="4">
    <source>
        <dbReference type="ARBA" id="ARBA00023242"/>
    </source>
</evidence>
<dbReference type="GO" id="GO:0005634">
    <property type="term" value="C:nucleus"/>
    <property type="evidence" value="ECO:0007669"/>
    <property type="project" value="UniProtKB-SubCell"/>
</dbReference>
<dbReference type="Gramene" id="PSAT_LOCUS4774_t1">
    <property type="protein sequence ID" value="CAL5184280.1"/>
    <property type="gene ID" value="PSAT_LOCUS4774"/>
</dbReference>
<keyword evidence="2" id="KW-0805">Transcription regulation</keyword>
<evidence type="ECO:0000313" key="6">
    <source>
        <dbReference type="EMBL" id="KAI5446579.1"/>
    </source>
</evidence>
<comment type="similarity">
    <text evidence="5">Belongs to the GRAS family.</text>
</comment>
<feature type="region of interest" description="SAW" evidence="5">
    <location>
        <begin position="514"/>
        <end position="590"/>
    </location>
</feature>
<evidence type="ECO:0000256" key="5">
    <source>
        <dbReference type="PROSITE-ProRule" id="PRU01191"/>
    </source>
</evidence>
<feature type="region of interest" description="Leucine repeat II (LRII)" evidence="5">
    <location>
        <begin position="379"/>
        <end position="411"/>
    </location>
</feature>